<protein>
    <submittedName>
        <fullName evidence="3">Uncharacterized protein</fullName>
    </submittedName>
</protein>
<dbReference type="InterPro" id="IPR002110">
    <property type="entry name" value="Ankyrin_rpt"/>
</dbReference>
<dbReference type="Gene3D" id="1.25.40.20">
    <property type="entry name" value="Ankyrin repeat-containing domain"/>
    <property type="match status" value="2"/>
</dbReference>
<dbReference type="AlphaFoldDB" id="A0A4R8PXD1"/>
<keyword evidence="4" id="KW-1185">Reference proteome</keyword>
<dbReference type="SMART" id="SM00248">
    <property type="entry name" value="ANK"/>
    <property type="match status" value="4"/>
</dbReference>
<evidence type="ECO:0000313" key="3">
    <source>
        <dbReference type="EMBL" id="TDZ30542.1"/>
    </source>
</evidence>
<name>A0A4R8PXD1_9PEZI</name>
<dbReference type="PANTHER" id="PTHR24189">
    <property type="entry name" value="MYOTROPHIN"/>
    <property type="match status" value="1"/>
</dbReference>
<keyword evidence="2" id="KW-0040">ANK repeat</keyword>
<organism evidence="3 4">
    <name type="scientific">Colletotrichum spinosum</name>
    <dbReference type="NCBI Taxonomy" id="1347390"/>
    <lineage>
        <taxon>Eukaryota</taxon>
        <taxon>Fungi</taxon>
        <taxon>Dikarya</taxon>
        <taxon>Ascomycota</taxon>
        <taxon>Pezizomycotina</taxon>
        <taxon>Sordariomycetes</taxon>
        <taxon>Hypocreomycetidae</taxon>
        <taxon>Glomerellales</taxon>
        <taxon>Glomerellaceae</taxon>
        <taxon>Colletotrichum</taxon>
        <taxon>Colletotrichum orbiculare species complex</taxon>
    </lineage>
</organism>
<comment type="caution">
    <text evidence="3">The sequence shown here is derived from an EMBL/GenBank/DDBJ whole genome shotgun (WGS) entry which is preliminary data.</text>
</comment>
<keyword evidence="1" id="KW-0677">Repeat</keyword>
<dbReference type="SUPFAM" id="SSF48403">
    <property type="entry name" value="Ankyrin repeat"/>
    <property type="match status" value="1"/>
</dbReference>
<gene>
    <name evidence="3" type="ORF">C8035_v002730</name>
</gene>
<proteinExistence type="predicted"/>
<dbReference type="EMBL" id="QAPG01000127">
    <property type="protein sequence ID" value="TDZ30542.1"/>
    <property type="molecule type" value="Genomic_DNA"/>
</dbReference>
<evidence type="ECO:0000256" key="1">
    <source>
        <dbReference type="ARBA" id="ARBA00022737"/>
    </source>
</evidence>
<dbReference type="InterPro" id="IPR036770">
    <property type="entry name" value="Ankyrin_rpt-contain_sf"/>
</dbReference>
<reference evidence="3 4" key="1">
    <citation type="submission" date="2018-11" db="EMBL/GenBank/DDBJ databases">
        <title>Genome sequence and assembly of Colletotrichum spinosum.</title>
        <authorList>
            <person name="Gan P."/>
            <person name="Shirasu K."/>
        </authorList>
    </citation>
    <scope>NUCLEOTIDE SEQUENCE [LARGE SCALE GENOMIC DNA]</scope>
    <source>
        <strain evidence="3 4">CBS 515.97</strain>
    </source>
</reference>
<evidence type="ECO:0000256" key="2">
    <source>
        <dbReference type="ARBA" id="ARBA00023043"/>
    </source>
</evidence>
<dbReference type="Proteomes" id="UP000295083">
    <property type="component" value="Unassembled WGS sequence"/>
</dbReference>
<dbReference type="InterPro" id="IPR050745">
    <property type="entry name" value="Multifunctional_regulatory"/>
</dbReference>
<dbReference type="PANTHER" id="PTHR24189:SF50">
    <property type="entry name" value="ANKYRIN REPEAT AND SOCS BOX PROTEIN 2"/>
    <property type="match status" value="1"/>
</dbReference>
<accession>A0A4R8PXD1</accession>
<sequence length="674" mass="76751">MAGKSLFTTLPEELVQLVCGHLSLHDMTQLIRAHPHFAGFKFGNQNTLLLHRDLVDRQYRALVRACQQGDLDCARTLCSYGYDVADVESHMNTQKILMCSADDTFPLTGRSRLWRPEMHWPNGYFEGSCEVNPRRAIRYGRGCHCGGDIHLIRNSLLVQAVHHDKPQIVEFLAERGIRPFELGIEVRRLRHSGHLKISLLHIARSAAMMRTLLDVDSSLPIDDESTTQYEPLLLWQLERRLPPDALAVLLEAGTRPDGSMPELGRLRQPQCCPRIPDFCSPLEAAVYFSDISSLELLLKWGAEFEYNIVWNNSDCLDGQDAARECSTSLHAFMDHLFIQDPRKADRVRPCHEKIGQNAFFLKALRVCVQYGLDMQQKYQPRERCRDENDPRPPFSDIQQGTEQTLFTHALSSPWFPYSRIRDMIYIGVDLTLPNATMYSDHLRRHKLPNVNLVVAFLIKMVGELRRSVTQPTIFCHAQMKKLNILVHIYQAHSATGVREPMYALGQRLARVPGVADFFKVTPDVISQLMKFLNGGRRLDQHWEPNLRLLRELVEVFLAAGAPADGRDMFEGLTPLHYFFRAPIAYPFPKRHDTPGPRKGDQDAVISAYDQVMQRQENGWAIINALLDHGADIMAVDEWGRTALTVAVSSGWFQPSAQSHHSQALQARIDASRIE</sequence>
<evidence type="ECO:0000313" key="4">
    <source>
        <dbReference type="Proteomes" id="UP000295083"/>
    </source>
</evidence>